<organism evidence="8 9">
    <name type="scientific">Arthrobacter rhombi</name>
    <dbReference type="NCBI Taxonomy" id="71253"/>
    <lineage>
        <taxon>Bacteria</taxon>
        <taxon>Bacillati</taxon>
        <taxon>Actinomycetota</taxon>
        <taxon>Actinomycetes</taxon>
        <taxon>Micrococcales</taxon>
        <taxon>Micrococcaceae</taxon>
        <taxon>Arthrobacter</taxon>
    </lineage>
</organism>
<dbReference type="GO" id="GO:0043190">
    <property type="term" value="C:ATP-binding cassette (ABC) transporter complex"/>
    <property type="evidence" value="ECO:0007669"/>
    <property type="project" value="InterPro"/>
</dbReference>
<dbReference type="EMBL" id="FUHW01000022">
    <property type="protein sequence ID" value="SJM58931.1"/>
    <property type="molecule type" value="Genomic_DNA"/>
</dbReference>
<dbReference type="PIRSF" id="PIRSF006648">
    <property type="entry name" value="DrrB"/>
    <property type="match status" value="1"/>
</dbReference>
<keyword evidence="2 6" id="KW-0812">Transmembrane</keyword>
<gene>
    <name evidence="8" type="ORF">FM101_05575</name>
</gene>
<feature type="domain" description="ABC-2 type transporter transmembrane" evidence="7">
    <location>
        <begin position="9"/>
        <end position="186"/>
    </location>
</feature>
<dbReference type="Proteomes" id="UP000195913">
    <property type="component" value="Unassembled WGS sequence"/>
</dbReference>
<evidence type="ECO:0000256" key="5">
    <source>
        <dbReference type="ARBA" id="ARBA00023251"/>
    </source>
</evidence>
<proteinExistence type="predicted"/>
<dbReference type="RefSeq" id="WP_086996624.1">
    <property type="nucleotide sequence ID" value="NZ_FUHW01000022.1"/>
</dbReference>
<dbReference type="GO" id="GO:0046677">
    <property type="term" value="P:response to antibiotic"/>
    <property type="evidence" value="ECO:0007669"/>
    <property type="project" value="UniProtKB-KW"/>
</dbReference>
<feature type="transmembrane region" description="Helical" evidence="6">
    <location>
        <begin position="169"/>
        <end position="191"/>
    </location>
</feature>
<dbReference type="AlphaFoldDB" id="A0A1R4FSW6"/>
<feature type="transmembrane region" description="Helical" evidence="6">
    <location>
        <begin position="130"/>
        <end position="157"/>
    </location>
</feature>
<feature type="transmembrane region" description="Helical" evidence="6">
    <location>
        <begin position="20"/>
        <end position="40"/>
    </location>
</feature>
<evidence type="ECO:0000256" key="1">
    <source>
        <dbReference type="ARBA" id="ARBA00004141"/>
    </source>
</evidence>
<evidence type="ECO:0000313" key="9">
    <source>
        <dbReference type="Proteomes" id="UP000195913"/>
    </source>
</evidence>
<evidence type="ECO:0000256" key="2">
    <source>
        <dbReference type="ARBA" id="ARBA00022692"/>
    </source>
</evidence>
<name>A0A1R4FSW6_9MICC</name>
<dbReference type="PANTHER" id="PTHR43229:SF2">
    <property type="entry name" value="NODULATION PROTEIN J"/>
    <property type="match status" value="1"/>
</dbReference>
<evidence type="ECO:0000259" key="7">
    <source>
        <dbReference type="Pfam" id="PF01061"/>
    </source>
</evidence>
<keyword evidence="3 6" id="KW-1133">Transmembrane helix</keyword>
<feature type="transmembrane region" description="Helical" evidence="6">
    <location>
        <begin position="97"/>
        <end position="124"/>
    </location>
</feature>
<dbReference type="InterPro" id="IPR051784">
    <property type="entry name" value="Nod_factor_ABC_transporter"/>
</dbReference>
<evidence type="ECO:0000256" key="4">
    <source>
        <dbReference type="ARBA" id="ARBA00023136"/>
    </source>
</evidence>
<feature type="transmembrane region" description="Helical" evidence="6">
    <location>
        <begin position="52"/>
        <end position="76"/>
    </location>
</feature>
<keyword evidence="4 6" id="KW-0472">Membrane</keyword>
<keyword evidence="5" id="KW-0046">Antibiotic resistance</keyword>
<protein>
    <submittedName>
        <fullName evidence="8">ABC transporter permease protein</fullName>
    </submittedName>
</protein>
<sequence length="250" mass="26498">MNATFIRIDLTRQLRDVMNLMFVLILPALMYVIFGLSFGYGDQASGHGNVKFYIMASMAAYGASVAATAVTGVAAVELMQGWGRQIALTPLRPAGFVAGKAVVALAITALAIAVVFVVGALTGARVDSAWMWPVTFVIALVGSVLFSLFGYAIAMLFKSDSAMGVASGALVLVAFLGNVFIPLTGTLLQVARFTPMYGYVGLVRWPILEGAQAQSSDVDPLWGLIANLVAWLLIFGTVAVLAVRRGQSRR</sequence>
<accession>A0A1R4FSW6</accession>
<feature type="transmembrane region" description="Helical" evidence="6">
    <location>
        <begin position="221"/>
        <end position="243"/>
    </location>
</feature>
<dbReference type="InterPro" id="IPR013525">
    <property type="entry name" value="ABC2_TM"/>
</dbReference>
<evidence type="ECO:0000256" key="6">
    <source>
        <dbReference type="SAM" id="Phobius"/>
    </source>
</evidence>
<dbReference type="InterPro" id="IPR000412">
    <property type="entry name" value="ABC_2_transport"/>
</dbReference>
<comment type="subcellular location">
    <subcellularLocation>
        <location evidence="1">Membrane</location>
        <topology evidence="1">Multi-pass membrane protein</topology>
    </subcellularLocation>
</comment>
<evidence type="ECO:0000313" key="8">
    <source>
        <dbReference type="EMBL" id="SJM58931.1"/>
    </source>
</evidence>
<reference evidence="8 9" key="1">
    <citation type="submission" date="2017-02" db="EMBL/GenBank/DDBJ databases">
        <authorList>
            <person name="Peterson S.W."/>
        </authorList>
    </citation>
    <scope>NUCLEOTIDE SEQUENCE [LARGE SCALE GENOMIC DNA]</scope>
    <source>
        <strain evidence="8 9">B Ar 00.02</strain>
    </source>
</reference>
<dbReference type="PANTHER" id="PTHR43229">
    <property type="entry name" value="NODULATION PROTEIN J"/>
    <property type="match status" value="1"/>
</dbReference>
<evidence type="ECO:0000256" key="3">
    <source>
        <dbReference type="ARBA" id="ARBA00022989"/>
    </source>
</evidence>
<keyword evidence="9" id="KW-1185">Reference proteome</keyword>
<dbReference type="GO" id="GO:0140359">
    <property type="term" value="F:ABC-type transporter activity"/>
    <property type="evidence" value="ECO:0007669"/>
    <property type="project" value="InterPro"/>
</dbReference>
<dbReference type="Pfam" id="PF01061">
    <property type="entry name" value="ABC2_membrane"/>
    <property type="match status" value="1"/>
</dbReference>